<feature type="compositionally biased region" description="Low complexity" evidence="1">
    <location>
        <begin position="177"/>
        <end position="186"/>
    </location>
</feature>
<dbReference type="AlphaFoldDB" id="A0A166TKU7"/>
<evidence type="ECO:0000313" key="4">
    <source>
        <dbReference type="Proteomes" id="UP000076552"/>
    </source>
</evidence>
<name>A0A166TKU7_9PEZI</name>
<feature type="region of interest" description="Disordered" evidence="1">
    <location>
        <begin position="576"/>
        <end position="608"/>
    </location>
</feature>
<feature type="compositionally biased region" description="Basic and acidic residues" evidence="1">
    <location>
        <begin position="266"/>
        <end position="287"/>
    </location>
</feature>
<feature type="compositionally biased region" description="Low complexity" evidence="1">
    <location>
        <begin position="585"/>
        <end position="608"/>
    </location>
</feature>
<feature type="region of interest" description="Disordered" evidence="1">
    <location>
        <begin position="406"/>
        <end position="448"/>
    </location>
</feature>
<dbReference type="PANTHER" id="PTHR34993">
    <property type="entry name" value="TRANSMEMBRANE PROTEIN"/>
    <property type="match status" value="1"/>
</dbReference>
<feature type="transmembrane region" description="Helical" evidence="2">
    <location>
        <begin position="15"/>
        <end position="36"/>
    </location>
</feature>
<evidence type="ECO:0000313" key="3">
    <source>
        <dbReference type="EMBL" id="KZL72203.1"/>
    </source>
</evidence>
<gene>
    <name evidence="3" type="ORF">CT0861_10701</name>
</gene>
<feature type="compositionally biased region" description="Basic and acidic residues" evidence="1">
    <location>
        <begin position="427"/>
        <end position="436"/>
    </location>
</feature>
<feature type="compositionally biased region" description="Polar residues" evidence="1">
    <location>
        <begin position="333"/>
        <end position="345"/>
    </location>
</feature>
<keyword evidence="2" id="KW-0812">Transmembrane</keyword>
<feature type="compositionally biased region" description="Polar residues" evidence="1">
    <location>
        <begin position="406"/>
        <end position="416"/>
    </location>
</feature>
<sequence length="608" mass="67584">MPRPTPDRVIHDCTFVTLPLAMVFVLLIFTVLALVYSIGVKTPIPEDLAIAFAGLVCGLFGLWMVGHLVRYCRGHYTRGGVTEAVTPPPLPLANIATGIGATTMAVPLASQAAGASIALPTSYQQPQQQRQHTRQYQPQQRQEQHQQQQRSQEHSPRPRVQPQPPPQSRFQHRQRPQSEQQQPQQQQRHHQRQDQKPPSPPENAWGPNDSKNTSLNHVPTILRPGPKQRQQPSDPNPRTGQKPLSVQRKSSVQRTPVEAYTGHHGHSLDGPRPLHRESRQVSRESHLSRVTGGAPSDDVAGLHDGDRHPPAEHSRLTLQQGDAEQEPRRASIQPANLDSGTWNSPQVRTSKLPVITPFGSEWANPDQLATLTIAPLRIRKGVDQSQAPSFEEPYPNAWIPTNQRLQGDQQAGQTKPNLHGPRPQPQSDRRANESHAIRVVSESPPRNNAISVQPAQAEVLDHYPAPVPAPPPPSLPARRFEDIDHPGVQRASQTSNVFRATADEIRKYVSGEKINTDPATNFVLLPRYIFTHSQVVDLERGNAKLFEVSFKETDCGKSSEPRGGFQYKYDSGIIVEDPNEERRSSTPSSCWSSWSSRSGTPPTSIRLE</sequence>
<feature type="transmembrane region" description="Helical" evidence="2">
    <location>
        <begin position="48"/>
        <end position="69"/>
    </location>
</feature>
<keyword evidence="2" id="KW-1133">Transmembrane helix</keyword>
<feature type="compositionally biased region" description="Polar residues" evidence="1">
    <location>
        <begin position="228"/>
        <end position="254"/>
    </location>
</feature>
<protein>
    <submittedName>
        <fullName evidence="3">Developmental regulator FlbA</fullName>
    </submittedName>
</protein>
<reference evidence="3 4" key="1">
    <citation type="submission" date="2015-06" db="EMBL/GenBank/DDBJ databases">
        <title>Survival trade-offs in plant roots during colonization by closely related pathogenic and mutualistic fungi.</title>
        <authorList>
            <person name="Hacquard S."/>
            <person name="Kracher B."/>
            <person name="Hiruma K."/>
            <person name="Weinman A."/>
            <person name="Muench P."/>
            <person name="Garrido Oter R."/>
            <person name="Ver Loren van Themaat E."/>
            <person name="Dallerey J.-F."/>
            <person name="Damm U."/>
            <person name="Henrissat B."/>
            <person name="Lespinet O."/>
            <person name="Thon M."/>
            <person name="Kemen E."/>
            <person name="McHardy A.C."/>
            <person name="Schulze-Lefert P."/>
            <person name="O'Connell R.J."/>
        </authorList>
    </citation>
    <scope>NUCLEOTIDE SEQUENCE [LARGE SCALE GENOMIC DNA]</scope>
    <source>
        <strain evidence="3 4">0861</strain>
    </source>
</reference>
<proteinExistence type="predicted"/>
<organism evidence="3 4">
    <name type="scientific">Colletotrichum tofieldiae</name>
    <dbReference type="NCBI Taxonomy" id="708197"/>
    <lineage>
        <taxon>Eukaryota</taxon>
        <taxon>Fungi</taxon>
        <taxon>Dikarya</taxon>
        <taxon>Ascomycota</taxon>
        <taxon>Pezizomycotina</taxon>
        <taxon>Sordariomycetes</taxon>
        <taxon>Hypocreomycetidae</taxon>
        <taxon>Glomerellales</taxon>
        <taxon>Glomerellaceae</taxon>
        <taxon>Colletotrichum</taxon>
        <taxon>Colletotrichum spaethianum species complex</taxon>
    </lineage>
</organism>
<dbReference type="Proteomes" id="UP000076552">
    <property type="component" value="Unassembled WGS sequence"/>
</dbReference>
<evidence type="ECO:0000256" key="1">
    <source>
        <dbReference type="SAM" id="MobiDB-lite"/>
    </source>
</evidence>
<evidence type="ECO:0000256" key="2">
    <source>
        <dbReference type="SAM" id="Phobius"/>
    </source>
</evidence>
<keyword evidence="4" id="KW-1185">Reference proteome</keyword>
<dbReference type="EMBL" id="LFIV01000062">
    <property type="protein sequence ID" value="KZL72203.1"/>
    <property type="molecule type" value="Genomic_DNA"/>
</dbReference>
<accession>A0A166TKU7</accession>
<comment type="caution">
    <text evidence="3">The sequence shown here is derived from an EMBL/GenBank/DDBJ whole genome shotgun (WGS) entry which is preliminary data.</text>
</comment>
<feature type="region of interest" description="Disordered" evidence="1">
    <location>
        <begin position="121"/>
        <end position="345"/>
    </location>
</feature>
<feature type="compositionally biased region" description="Low complexity" evidence="1">
    <location>
        <begin position="121"/>
        <end position="150"/>
    </location>
</feature>
<feature type="compositionally biased region" description="Basic and acidic residues" evidence="1">
    <location>
        <begin position="300"/>
        <end position="315"/>
    </location>
</feature>
<dbReference type="STRING" id="708197.A0A166TKU7"/>
<dbReference type="PANTHER" id="PTHR34993:SF1">
    <property type="entry name" value="TRANSMEMBRANE PROTEIN"/>
    <property type="match status" value="1"/>
</dbReference>
<keyword evidence="2" id="KW-0472">Membrane</keyword>